<proteinExistence type="predicted"/>
<accession>A0ABR1EX95</accession>
<reference evidence="2 3" key="1">
    <citation type="submission" date="2023-08" db="EMBL/GenBank/DDBJ databases">
        <title>A Necator americanus chromosomal reference genome.</title>
        <authorList>
            <person name="Ilik V."/>
            <person name="Petrzelkova K.J."/>
            <person name="Pardy F."/>
            <person name="Fuh T."/>
            <person name="Niatou-Singa F.S."/>
            <person name="Gouil Q."/>
            <person name="Baker L."/>
            <person name="Ritchie M.E."/>
            <person name="Jex A.R."/>
            <person name="Gazzola D."/>
            <person name="Li H."/>
            <person name="Toshio Fujiwara R."/>
            <person name="Zhan B."/>
            <person name="Aroian R.V."/>
            <person name="Pafco B."/>
            <person name="Schwarz E.M."/>
        </authorList>
    </citation>
    <scope>NUCLEOTIDE SEQUENCE [LARGE SCALE GENOMIC DNA]</scope>
    <source>
        <strain evidence="2 3">Aroian</strain>
        <tissue evidence="2">Whole animal</tissue>
    </source>
</reference>
<sequence length="97" mass="11656">MLLRVLLITKLLRVPRERRNHWATLARDRDKWKNCWRPLDRGDPGMTATRWKRTSAIGNEGEKKYDDDDDYVLEDSLSQGDWHIEEDPNVDYEMLLR</sequence>
<dbReference type="EMBL" id="JAVFWL010000007">
    <property type="protein sequence ID" value="KAK6767284.1"/>
    <property type="molecule type" value="Genomic_DNA"/>
</dbReference>
<evidence type="ECO:0000313" key="3">
    <source>
        <dbReference type="Proteomes" id="UP001303046"/>
    </source>
</evidence>
<comment type="caution">
    <text evidence="2">The sequence shown here is derived from an EMBL/GenBank/DDBJ whole genome shotgun (WGS) entry which is preliminary data.</text>
</comment>
<dbReference type="Proteomes" id="UP001303046">
    <property type="component" value="Unassembled WGS sequence"/>
</dbReference>
<organism evidence="2 3">
    <name type="scientific">Necator americanus</name>
    <name type="common">Human hookworm</name>
    <dbReference type="NCBI Taxonomy" id="51031"/>
    <lineage>
        <taxon>Eukaryota</taxon>
        <taxon>Metazoa</taxon>
        <taxon>Ecdysozoa</taxon>
        <taxon>Nematoda</taxon>
        <taxon>Chromadorea</taxon>
        <taxon>Rhabditida</taxon>
        <taxon>Rhabditina</taxon>
        <taxon>Rhabditomorpha</taxon>
        <taxon>Strongyloidea</taxon>
        <taxon>Ancylostomatidae</taxon>
        <taxon>Bunostominae</taxon>
        <taxon>Necator</taxon>
    </lineage>
</organism>
<name>A0ABR1EX95_NECAM</name>
<gene>
    <name evidence="2" type="primary">Necator_2022.05.29.01.07.g64</name>
    <name evidence="1" type="synonym">Necator_chrX.g26551</name>
    <name evidence="1" type="ORF">RB195_026384</name>
    <name evidence="2" type="ORF">RB195_026512</name>
</gene>
<evidence type="ECO:0000313" key="2">
    <source>
        <dbReference type="EMBL" id="KAK6767284.1"/>
    </source>
</evidence>
<dbReference type="EMBL" id="JAVFWL010000006">
    <property type="protein sequence ID" value="KAK6767078.1"/>
    <property type="molecule type" value="Genomic_DNA"/>
</dbReference>
<keyword evidence="3" id="KW-1185">Reference proteome</keyword>
<protein>
    <submittedName>
        <fullName evidence="2">Uncharacterized protein</fullName>
    </submittedName>
</protein>
<evidence type="ECO:0000313" key="1">
    <source>
        <dbReference type="EMBL" id="KAK6767078.1"/>
    </source>
</evidence>